<accession>A0A8C6VI57</accession>
<dbReference type="Ensembl" id="ENSNNAT00000006411.1">
    <property type="protein sequence ID" value="ENSNNAP00000006137.1"/>
    <property type="gene ID" value="ENSNNAG00000004158.1"/>
</dbReference>
<reference evidence="2" key="1">
    <citation type="submission" date="2025-08" db="UniProtKB">
        <authorList>
            <consortium name="Ensembl"/>
        </authorList>
    </citation>
    <scope>IDENTIFICATION</scope>
</reference>
<sequence length="55" mass="5728">VGSQRLQGASGSGLPGHSSSPTGIDGNYSLNLCCQCVCQYVQDIGFIKVRERAAV</sequence>
<name>A0A8C6VI57_NAJNA</name>
<dbReference type="Proteomes" id="UP000694559">
    <property type="component" value="Unplaced"/>
</dbReference>
<dbReference type="Gene3D" id="4.10.830.10">
    <property type="entry name" value="30s Ribosomal Protein S14, Chain N"/>
    <property type="match status" value="1"/>
</dbReference>
<organism evidence="2 3">
    <name type="scientific">Naja naja</name>
    <name type="common">Indian cobra</name>
    <dbReference type="NCBI Taxonomy" id="35670"/>
    <lineage>
        <taxon>Eukaryota</taxon>
        <taxon>Metazoa</taxon>
        <taxon>Chordata</taxon>
        <taxon>Craniata</taxon>
        <taxon>Vertebrata</taxon>
        <taxon>Euteleostomi</taxon>
        <taxon>Lepidosauria</taxon>
        <taxon>Squamata</taxon>
        <taxon>Bifurcata</taxon>
        <taxon>Unidentata</taxon>
        <taxon>Episquamata</taxon>
        <taxon>Toxicofera</taxon>
        <taxon>Serpentes</taxon>
        <taxon>Colubroidea</taxon>
        <taxon>Elapidae</taxon>
        <taxon>Elapinae</taxon>
        <taxon>Naja</taxon>
    </lineage>
</organism>
<proteinExistence type="predicted"/>
<evidence type="ECO:0000313" key="3">
    <source>
        <dbReference type="Proteomes" id="UP000694559"/>
    </source>
</evidence>
<keyword evidence="3" id="KW-1185">Reference proteome</keyword>
<evidence type="ECO:0000313" key="2">
    <source>
        <dbReference type="Ensembl" id="ENSNNAP00000006137.1"/>
    </source>
</evidence>
<reference evidence="2" key="2">
    <citation type="submission" date="2025-09" db="UniProtKB">
        <authorList>
            <consortium name="Ensembl"/>
        </authorList>
    </citation>
    <scope>IDENTIFICATION</scope>
</reference>
<dbReference type="AlphaFoldDB" id="A0A8C6VI57"/>
<dbReference type="InterPro" id="IPR043140">
    <property type="entry name" value="Ribosomal_uS14_sf"/>
</dbReference>
<protein>
    <submittedName>
        <fullName evidence="2">Uncharacterized protein</fullName>
    </submittedName>
</protein>
<evidence type="ECO:0000256" key="1">
    <source>
        <dbReference type="SAM" id="MobiDB-lite"/>
    </source>
</evidence>
<dbReference type="OrthoDB" id="9909435at2759"/>
<feature type="region of interest" description="Disordered" evidence="1">
    <location>
        <begin position="1"/>
        <end position="20"/>
    </location>
</feature>